<keyword evidence="9" id="KW-0411">Iron-sulfur</keyword>
<dbReference type="SMART" id="SM00488">
    <property type="entry name" value="DEXDc2"/>
    <property type="match status" value="1"/>
</dbReference>
<dbReference type="EMBL" id="LAZR01010855">
    <property type="protein sequence ID" value="KKM64676.1"/>
    <property type="molecule type" value="Genomic_DNA"/>
</dbReference>
<dbReference type="PANTHER" id="PTHR11472:SF34">
    <property type="entry name" value="REGULATOR OF TELOMERE ELONGATION HELICASE 1"/>
    <property type="match status" value="1"/>
</dbReference>
<evidence type="ECO:0000256" key="12">
    <source>
        <dbReference type="ARBA" id="ARBA00023235"/>
    </source>
</evidence>
<evidence type="ECO:0000256" key="9">
    <source>
        <dbReference type="ARBA" id="ARBA00023014"/>
    </source>
</evidence>
<evidence type="ECO:0000256" key="2">
    <source>
        <dbReference type="ARBA" id="ARBA00022723"/>
    </source>
</evidence>
<dbReference type="InterPro" id="IPR027417">
    <property type="entry name" value="P-loop_NTPase"/>
</dbReference>
<dbReference type="GO" id="GO:0006281">
    <property type="term" value="P:DNA repair"/>
    <property type="evidence" value="ECO:0007669"/>
    <property type="project" value="UniProtKB-KW"/>
</dbReference>
<dbReference type="InterPro" id="IPR006554">
    <property type="entry name" value="Helicase-like_DEXD_c2"/>
</dbReference>
<dbReference type="GO" id="GO:0003678">
    <property type="term" value="F:DNA helicase activity"/>
    <property type="evidence" value="ECO:0007669"/>
    <property type="project" value="InterPro"/>
</dbReference>
<protein>
    <recommendedName>
        <fullName evidence="13">Helicase ATP-binding domain-containing protein</fullName>
    </recommendedName>
</protein>
<evidence type="ECO:0000259" key="13">
    <source>
        <dbReference type="PROSITE" id="PS51193"/>
    </source>
</evidence>
<evidence type="ECO:0000256" key="7">
    <source>
        <dbReference type="ARBA" id="ARBA00022840"/>
    </source>
</evidence>
<evidence type="ECO:0000256" key="8">
    <source>
        <dbReference type="ARBA" id="ARBA00023004"/>
    </source>
</evidence>
<dbReference type="GO" id="GO:0016818">
    <property type="term" value="F:hydrolase activity, acting on acid anhydrides, in phosphorus-containing anhydrides"/>
    <property type="evidence" value="ECO:0007669"/>
    <property type="project" value="InterPro"/>
</dbReference>
<keyword evidence="4" id="KW-0227">DNA damage</keyword>
<dbReference type="GO" id="GO:0003677">
    <property type="term" value="F:DNA binding"/>
    <property type="evidence" value="ECO:0007669"/>
    <property type="project" value="UniProtKB-KW"/>
</dbReference>
<dbReference type="InterPro" id="IPR010614">
    <property type="entry name" value="RAD3-like_helicase_DEAD"/>
</dbReference>
<keyword evidence="2" id="KW-0479">Metal-binding</keyword>
<dbReference type="Gene3D" id="3.40.50.300">
    <property type="entry name" value="P-loop containing nucleotide triphosphate hydrolases"/>
    <property type="match status" value="2"/>
</dbReference>
<reference evidence="14" key="1">
    <citation type="journal article" date="2015" name="Nature">
        <title>Complex archaea that bridge the gap between prokaryotes and eukaryotes.</title>
        <authorList>
            <person name="Spang A."/>
            <person name="Saw J.H."/>
            <person name="Jorgensen S.L."/>
            <person name="Zaremba-Niedzwiedzka K."/>
            <person name="Martijn J."/>
            <person name="Lind A.E."/>
            <person name="van Eijk R."/>
            <person name="Schleper C."/>
            <person name="Guy L."/>
            <person name="Ettema T.J."/>
        </authorList>
    </citation>
    <scope>NUCLEOTIDE SEQUENCE</scope>
</reference>
<evidence type="ECO:0000256" key="3">
    <source>
        <dbReference type="ARBA" id="ARBA00022741"/>
    </source>
</evidence>
<keyword evidence="5" id="KW-0378">Hydrolase</keyword>
<dbReference type="InterPro" id="IPR014013">
    <property type="entry name" value="Helic_SF1/SF2_ATP-bd_DinG/Rad3"/>
</dbReference>
<dbReference type="InterPro" id="IPR042493">
    <property type="entry name" value="XPD_DNA_FeS"/>
</dbReference>
<gene>
    <name evidence="14" type="ORF">LCGC14_1499000</name>
</gene>
<comment type="caution">
    <text evidence="14">The sequence shown here is derived from an EMBL/GenBank/DDBJ whole genome shotgun (WGS) entry which is preliminary data.</text>
</comment>
<evidence type="ECO:0000256" key="1">
    <source>
        <dbReference type="ARBA" id="ARBA00022485"/>
    </source>
</evidence>
<dbReference type="GO" id="GO:0051539">
    <property type="term" value="F:4 iron, 4 sulfur cluster binding"/>
    <property type="evidence" value="ECO:0007669"/>
    <property type="project" value="UniProtKB-KW"/>
</dbReference>
<evidence type="ECO:0000256" key="10">
    <source>
        <dbReference type="ARBA" id="ARBA00023125"/>
    </source>
</evidence>
<proteinExistence type="predicted"/>
<keyword evidence="7" id="KW-0067">ATP-binding</keyword>
<dbReference type="SMART" id="SM00487">
    <property type="entry name" value="DEXDc"/>
    <property type="match status" value="1"/>
</dbReference>
<dbReference type="SUPFAM" id="SSF52540">
    <property type="entry name" value="P-loop containing nucleoside triphosphate hydrolases"/>
    <property type="match status" value="1"/>
</dbReference>
<dbReference type="AlphaFoldDB" id="A0A0F9JQH9"/>
<dbReference type="Pfam" id="PF06733">
    <property type="entry name" value="DEAD_2"/>
    <property type="match status" value="1"/>
</dbReference>
<keyword evidence="6" id="KW-0347">Helicase</keyword>
<keyword evidence="10" id="KW-0238">DNA-binding</keyword>
<feature type="non-terminal residue" evidence="14">
    <location>
        <position position="1"/>
    </location>
</feature>
<sequence length="830" mass="97392">KLKIIKELKEFHVSIKDVVFASSERKFSPSKIPLRIRGLKGTEIHQVFQKKRKKTEKTFQREVFVKFHTMVQGWKFIISGRADIVFEKGGVLIIEEIKSVLNLEDFSLESETAEEYHHQLLLYGHYFLQLGKQIQCHLVLIDIYTQKTKIIEVPPQDLSVYIQKQCETIFWSWEIDQKLKADQRKRSKTIIFPFEKYRPYQEEIIQKTTQYIHNRERLMLLAPSGLGKTIGTLLPALKYALMKNKRVFVITSKTTQQHIYQETLRIFTKKKARFNSIILTAKEKLCINGVFSCEKSLCPYLNNYEKVSLDKIVSKLLSKQVIDARYIRKIAKEHTVCPFEISLDCSLHCDVIVGDYNYVFHPYIKLKRYFDHPYDNIILIVDEAHNLPSRVAIYYSPDITLESLTDNNNYLRSLRLPKIIEKEGISIYKQITNYITKLINQYSDRELKKPVLSKFDKDFFRQMLKDYDQFILSYIQAYTFQQGFQPGRKDKILVFVLNLRQFTTILRESDAPEYSELLYIKEGKIKILCKSAAPKLEKQIAGFHSVIMQSATLFPLDYFRKMLGYPSSAKKLQYNSPFAQQNRLYLLMPTISTKYEYRQESYDQIALAICNAVNVKNGNYLAFFPSFAYLKAVQLEIETCPLSVELLVQGRKMSERKRKNLLKKLQNPDKKYLLLAVHGGIFSEGVDFTGDMAIGAFIIGPGLPAYSMEQDLMTKYFEFKWKKGFEYAYRNPGMIKVIQAAGRIFRTSTDRGFVMLIGHRFSTPYYNSVLPSDWVIEQPLDLIKRIQTFWMTQTLDLKELSHRKQVEKPRRIQKKYPKTADLFDFMEKLY</sequence>
<dbReference type="InterPro" id="IPR014001">
    <property type="entry name" value="Helicase_ATP-bd"/>
</dbReference>
<organism evidence="14">
    <name type="scientific">marine sediment metagenome</name>
    <dbReference type="NCBI Taxonomy" id="412755"/>
    <lineage>
        <taxon>unclassified sequences</taxon>
        <taxon>metagenomes</taxon>
        <taxon>ecological metagenomes</taxon>
    </lineage>
</organism>
<dbReference type="GO" id="GO:0046872">
    <property type="term" value="F:metal ion binding"/>
    <property type="evidence" value="ECO:0007669"/>
    <property type="project" value="UniProtKB-KW"/>
</dbReference>
<dbReference type="SMART" id="SM00491">
    <property type="entry name" value="HELICc2"/>
    <property type="match status" value="1"/>
</dbReference>
<dbReference type="Pfam" id="PF13307">
    <property type="entry name" value="Helicase_C_2"/>
    <property type="match status" value="1"/>
</dbReference>
<evidence type="ECO:0000256" key="11">
    <source>
        <dbReference type="ARBA" id="ARBA00023204"/>
    </source>
</evidence>
<dbReference type="InterPro" id="IPR045028">
    <property type="entry name" value="DinG/Rad3-like"/>
</dbReference>
<dbReference type="PANTHER" id="PTHR11472">
    <property type="entry name" value="DNA REPAIR DEAD HELICASE RAD3/XP-D SUBFAMILY MEMBER"/>
    <property type="match status" value="1"/>
</dbReference>
<evidence type="ECO:0000256" key="4">
    <source>
        <dbReference type="ARBA" id="ARBA00022763"/>
    </source>
</evidence>
<evidence type="ECO:0000256" key="6">
    <source>
        <dbReference type="ARBA" id="ARBA00022806"/>
    </source>
</evidence>
<evidence type="ECO:0000256" key="5">
    <source>
        <dbReference type="ARBA" id="ARBA00022801"/>
    </source>
</evidence>
<dbReference type="Gene3D" id="1.10.275.40">
    <property type="match status" value="1"/>
</dbReference>
<keyword evidence="1" id="KW-0004">4Fe-4S</keyword>
<dbReference type="PROSITE" id="PS51193">
    <property type="entry name" value="HELICASE_ATP_BIND_2"/>
    <property type="match status" value="1"/>
</dbReference>
<feature type="domain" description="Helicase ATP-binding" evidence="13">
    <location>
        <begin position="187"/>
        <end position="432"/>
    </location>
</feature>
<dbReference type="InterPro" id="IPR006555">
    <property type="entry name" value="ATP-dep_Helicase_C"/>
</dbReference>
<keyword evidence="11" id="KW-0234">DNA repair</keyword>
<dbReference type="GO" id="GO:0005524">
    <property type="term" value="F:ATP binding"/>
    <property type="evidence" value="ECO:0007669"/>
    <property type="project" value="UniProtKB-KW"/>
</dbReference>
<dbReference type="Gene3D" id="1.10.30.20">
    <property type="entry name" value="Bacterial XPD DNA helicase, FeS cluster domain"/>
    <property type="match status" value="1"/>
</dbReference>
<evidence type="ECO:0000313" key="14">
    <source>
        <dbReference type="EMBL" id="KKM64676.1"/>
    </source>
</evidence>
<accession>A0A0F9JQH9</accession>
<name>A0A0F9JQH9_9ZZZZ</name>
<keyword evidence="8" id="KW-0408">Iron</keyword>
<keyword evidence="12" id="KW-0413">Isomerase</keyword>
<keyword evidence="3" id="KW-0547">Nucleotide-binding</keyword>